<gene>
    <name evidence="1" type="ORF">DID88_007533</name>
</gene>
<dbReference type="AlphaFoldDB" id="A0A395J2N7"/>
<accession>A0A395J2N7</accession>
<evidence type="ECO:0000313" key="1">
    <source>
        <dbReference type="EMBL" id="RAL66750.1"/>
    </source>
</evidence>
<protein>
    <submittedName>
        <fullName evidence="1">Uncharacterized protein</fullName>
    </submittedName>
</protein>
<evidence type="ECO:0000313" key="2">
    <source>
        <dbReference type="Proteomes" id="UP000249056"/>
    </source>
</evidence>
<comment type="caution">
    <text evidence="1">The sequence shown here is derived from an EMBL/GenBank/DDBJ whole genome shotgun (WGS) entry which is preliminary data.</text>
</comment>
<reference evidence="1 2" key="1">
    <citation type="submission" date="2018-06" db="EMBL/GenBank/DDBJ databases">
        <title>Genome Sequence of the Brown Rot Fungal Pathogen Monilinia fructigena.</title>
        <authorList>
            <person name="Landi L."/>
            <person name="De Miccolis Angelini R.M."/>
            <person name="Pollastro S."/>
            <person name="Abate D."/>
            <person name="Faretra F."/>
            <person name="Romanazzi G."/>
        </authorList>
    </citation>
    <scope>NUCLEOTIDE SEQUENCE [LARGE SCALE GENOMIC DNA]</scope>
    <source>
        <strain evidence="1 2">Mfrg269</strain>
    </source>
</reference>
<proteinExistence type="predicted"/>
<organism evidence="1 2">
    <name type="scientific">Monilinia fructigena</name>
    <dbReference type="NCBI Taxonomy" id="38457"/>
    <lineage>
        <taxon>Eukaryota</taxon>
        <taxon>Fungi</taxon>
        <taxon>Dikarya</taxon>
        <taxon>Ascomycota</taxon>
        <taxon>Pezizomycotina</taxon>
        <taxon>Leotiomycetes</taxon>
        <taxon>Helotiales</taxon>
        <taxon>Sclerotiniaceae</taxon>
        <taxon>Monilinia</taxon>
    </lineage>
</organism>
<dbReference type="Proteomes" id="UP000249056">
    <property type="component" value="Unassembled WGS sequence"/>
</dbReference>
<sequence length="88" mass="10295">MTRLFDIPLFIADHYKSEFLGWDDPQSLIQIPLFFPSLIVHCPSTLVLPNINTSNSFNPLCDCQYSFGNHSRRYFPFLFSSPFVKKIY</sequence>
<dbReference type="EMBL" id="QKRW01000005">
    <property type="protein sequence ID" value="RAL66750.1"/>
    <property type="molecule type" value="Genomic_DNA"/>
</dbReference>
<name>A0A395J2N7_9HELO</name>
<keyword evidence="2" id="KW-1185">Reference proteome</keyword>